<evidence type="ECO:0000313" key="1">
    <source>
        <dbReference type="EMBL" id="MEE6716946.1"/>
    </source>
</evidence>
<comment type="caution">
    <text evidence="1">The sequence shown here is derived from an EMBL/GenBank/DDBJ whole genome shotgun (WGS) entry which is preliminary data.</text>
</comment>
<protein>
    <submittedName>
        <fullName evidence="1">Uncharacterized protein</fullName>
    </submittedName>
</protein>
<name>A0ABU7T2V5_9LACO</name>
<proteinExistence type="predicted"/>
<dbReference type="RefSeq" id="WP_331244439.1">
    <property type="nucleotide sequence ID" value="NZ_JAQSGJ010000058.1"/>
</dbReference>
<reference evidence="1 2" key="1">
    <citation type="submission" date="2023-02" db="EMBL/GenBank/DDBJ databases">
        <title>The predominant lactic acid bacteria and yeasts involved in the spontaneous fermentation of millet during the production of the traditional porridge Hausa koko in Ghana.</title>
        <authorList>
            <person name="Atter A."/>
            <person name="Diaz M."/>
        </authorList>
    </citation>
    <scope>NUCLEOTIDE SEQUENCE [LARGE SCALE GENOMIC DNA]</scope>
    <source>
        <strain evidence="1 2">FI11640</strain>
    </source>
</reference>
<organism evidence="1 2">
    <name type="scientific">Schleiferilactobacillus harbinensis</name>
    <dbReference type="NCBI Taxonomy" id="304207"/>
    <lineage>
        <taxon>Bacteria</taxon>
        <taxon>Bacillati</taxon>
        <taxon>Bacillota</taxon>
        <taxon>Bacilli</taxon>
        <taxon>Lactobacillales</taxon>
        <taxon>Lactobacillaceae</taxon>
        <taxon>Schleiferilactobacillus</taxon>
    </lineage>
</organism>
<gene>
    <name evidence="1" type="ORF">PS435_13905</name>
</gene>
<dbReference type="Proteomes" id="UP001330016">
    <property type="component" value="Unassembled WGS sequence"/>
</dbReference>
<sequence length="163" mass="17443">MPIYYGGKKLQSLYWGGKKISSAWYGGKCVYRSGMAAGTVLWSGNVSINPTINPATGMQIASPAVVNLSKNPALAGNGIKFHFSNVDSIDVSQDGTSGLKTNGTDTVSVPKSLIGKDISFRVTPTGAWDFGISFTVEQGISIYATKYYTYDSVYPILTKVDAY</sequence>
<dbReference type="EMBL" id="JAQSGK010000058">
    <property type="protein sequence ID" value="MEE6716946.1"/>
    <property type="molecule type" value="Genomic_DNA"/>
</dbReference>
<keyword evidence="2" id="KW-1185">Reference proteome</keyword>
<accession>A0ABU7T2V5</accession>
<evidence type="ECO:0000313" key="2">
    <source>
        <dbReference type="Proteomes" id="UP001330016"/>
    </source>
</evidence>